<proteinExistence type="predicted"/>
<keyword evidence="2" id="KW-1185">Reference proteome</keyword>
<dbReference type="AlphaFoldDB" id="A0A7Y6R9T9"/>
<evidence type="ECO:0008006" key="3">
    <source>
        <dbReference type="Google" id="ProtNLM"/>
    </source>
</evidence>
<name>A0A7Y6R9T9_9GAMM</name>
<accession>A0A7Y6R9T9</accession>
<evidence type="ECO:0000313" key="1">
    <source>
        <dbReference type="EMBL" id="NVF12981.1"/>
    </source>
</evidence>
<dbReference type="Proteomes" id="UP000589984">
    <property type="component" value="Unassembled WGS sequence"/>
</dbReference>
<evidence type="ECO:0000313" key="2">
    <source>
        <dbReference type="Proteomes" id="UP000589984"/>
    </source>
</evidence>
<reference evidence="1 2" key="1">
    <citation type="submission" date="2020-06" db="EMBL/GenBank/DDBJ databases">
        <title>Halomonas sp. QX-1 draft genome sequence.</title>
        <authorList>
            <person name="Qiu X."/>
        </authorList>
    </citation>
    <scope>NUCLEOTIDE SEQUENCE [LARGE SCALE GENOMIC DNA]</scope>
    <source>
        <strain evidence="1 2">QX-1</strain>
    </source>
</reference>
<sequence>MEEFEEMLVAARNAMPGNIRIAGQGTDQERYQTVPGMSRVAGINGSMSLRQMLPQLPGADGRTYNIPAGSTVSMEASLLNRSRVAQAGARLIPIRMPPPPDYAPAGAFYTRPGSFTLLEPANFVAADDATPAIAQSLPFQEAPIDLGQMRTRAVRFDMSRREQKGMSDSELSARIMTSIIHGLANLVDQELLDEIDAAEMLTPFSLSDAAASGVRFDELRALVGTAGAGAQVDNGRLNVAGVPAELTAETASTFVGSFDRSAIAVMDDLRLIVERKGANGRLLVTCWVDLLPLLPDDTYFWVVN</sequence>
<gene>
    <name evidence="1" type="ORF">HUO07_02190</name>
</gene>
<protein>
    <recommendedName>
        <fullName evidence="3">Phage major capsid protein</fullName>
    </recommendedName>
</protein>
<dbReference type="EMBL" id="JABWCV010000002">
    <property type="protein sequence ID" value="NVF12981.1"/>
    <property type="molecule type" value="Genomic_DNA"/>
</dbReference>
<dbReference type="RefSeq" id="WP_176302190.1">
    <property type="nucleotide sequence ID" value="NZ_JABWCV010000002.1"/>
</dbReference>
<comment type="caution">
    <text evidence="1">The sequence shown here is derived from an EMBL/GenBank/DDBJ whole genome shotgun (WGS) entry which is preliminary data.</text>
</comment>
<organism evidence="1 2">
    <name type="scientific">Vreelandella maris</name>
    <dbReference type="NCBI Taxonomy" id="2729617"/>
    <lineage>
        <taxon>Bacteria</taxon>
        <taxon>Pseudomonadati</taxon>
        <taxon>Pseudomonadota</taxon>
        <taxon>Gammaproteobacteria</taxon>
        <taxon>Oceanospirillales</taxon>
        <taxon>Halomonadaceae</taxon>
        <taxon>Vreelandella</taxon>
    </lineage>
</organism>